<reference evidence="1 2" key="2">
    <citation type="journal article" date="2022" name="Mol. Ecol. Resour.">
        <title>The genomes of chicory, endive, great burdock and yacon provide insights into Asteraceae paleo-polyploidization history and plant inulin production.</title>
        <authorList>
            <person name="Fan W."/>
            <person name="Wang S."/>
            <person name="Wang H."/>
            <person name="Wang A."/>
            <person name="Jiang F."/>
            <person name="Liu H."/>
            <person name="Zhao H."/>
            <person name="Xu D."/>
            <person name="Zhang Y."/>
        </authorList>
    </citation>
    <scope>NUCLEOTIDE SEQUENCE [LARGE SCALE GENOMIC DNA]</scope>
    <source>
        <strain evidence="2">cv. Punajuju</strain>
        <tissue evidence="1">Leaves</tissue>
    </source>
</reference>
<reference evidence="2" key="1">
    <citation type="journal article" date="2022" name="Mol. Ecol. Resour.">
        <title>The genomes of chicory, endive, great burdock and yacon provide insights into Asteraceae palaeo-polyploidization history and plant inulin production.</title>
        <authorList>
            <person name="Fan W."/>
            <person name="Wang S."/>
            <person name="Wang H."/>
            <person name="Wang A."/>
            <person name="Jiang F."/>
            <person name="Liu H."/>
            <person name="Zhao H."/>
            <person name="Xu D."/>
            <person name="Zhang Y."/>
        </authorList>
    </citation>
    <scope>NUCLEOTIDE SEQUENCE [LARGE SCALE GENOMIC DNA]</scope>
    <source>
        <strain evidence="2">cv. Punajuju</strain>
    </source>
</reference>
<accession>A0ACB9H1L8</accession>
<name>A0ACB9H1L8_CICIN</name>
<protein>
    <submittedName>
        <fullName evidence="1">Uncharacterized protein</fullName>
    </submittedName>
</protein>
<comment type="caution">
    <text evidence="1">The sequence shown here is derived from an EMBL/GenBank/DDBJ whole genome shotgun (WGS) entry which is preliminary data.</text>
</comment>
<gene>
    <name evidence="1" type="ORF">L2E82_01641</name>
</gene>
<keyword evidence="2" id="KW-1185">Reference proteome</keyword>
<evidence type="ECO:0000313" key="1">
    <source>
        <dbReference type="EMBL" id="KAI3788862.1"/>
    </source>
</evidence>
<evidence type="ECO:0000313" key="2">
    <source>
        <dbReference type="Proteomes" id="UP001055811"/>
    </source>
</evidence>
<dbReference type="Proteomes" id="UP001055811">
    <property type="component" value="Linkage Group LG01"/>
</dbReference>
<dbReference type="EMBL" id="CM042009">
    <property type="protein sequence ID" value="KAI3788862.1"/>
    <property type="molecule type" value="Genomic_DNA"/>
</dbReference>
<proteinExistence type="predicted"/>
<organism evidence="1 2">
    <name type="scientific">Cichorium intybus</name>
    <name type="common">Chicory</name>
    <dbReference type="NCBI Taxonomy" id="13427"/>
    <lineage>
        <taxon>Eukaryota</taxon>
        <taxon>Viridiplantae</taxon>
        <taxon>Streptophyta</taxon>
        <taxon>Embryophyta</taxon>
        <taxon>Tracheophyta</taxon>
        <taxon>Spermatophyta</taxon>
        <taxon>Magnoliopsida</taxon>
        <taxon>eudicotyledons</taxon>
        <taxon>Gunneridae</taxon>
        <taxon>Pentapetalae</taxon>
        <taxon>asterids</taxon>
        <taxon>campanulids</taxon>
        <taxon>Asterales</taxon>
        <taxon>Asteraceae</taxon>
        <taxon>Cichorioideae</taxon>
        <taxon>Cichorieae</taxon>
        <taxon>Cichoriinae</taxon>
        <taxon>Cichorium</taxon>
    </lineage>
</organism>
<sequence>MSPTRVLIGFILLAIFGMLTGAYELSRVSNYQGIYNLSKAFQRFPPSDFSNFSGKLNIFPDSRNEGLILSIRGHGRPYVVILESGKEYNELMNEFMTAVKQNYGEKVLIQFETISVLKLLLNNNIKRKFSFGSYRVSKAIVSYYSVKIEASNYNGEYTEGW</sequence>